<reference evidence="1" key="1">
    <citation type="journal article" date="2005" name="J. Bacteriol.">
        <title>Clustered genes related to sulfate respiration in uncultured prokaryotes support the theory of their concomitant horizontal transfer.</title>
        <authorList>
            <person name="Mussmann M."/>
            <person name="Richter M."/>
            <person name="Lombardot T."/>
            <person name="Meyerdierks A."/>
            <person name="Kuever J."/>
            <person name="Kube M."/>
            <person name="Glockner F.O."/>
            <person name="Amann R."/>
        </authorList>
    </citation>
    <scope>NUCLEOTIDE SEQUENCE</scope>
</reference>
<dbReference type="EMBL" id="CT025834">
    <property type="protein sequence ID" value="CAJ31127.1"/>
    <property type="molecule type" value="Genomic_DNA"/>
</dbReference>
<dbReference type="AlphaFoldDB" id="Q3IBS9"/>
<name>Q3IBS9_9BACT</name>
<dbReference type="InterPro" id="IPR009078">
    <property type="entry name" value="Ferritin-like_SF"/>
</dbReference>
<gene>
    <name evidence="1" type="ORF">42c90008</name>
</gene>
<dbReference type="SUPFAM" id="SSF47240">
    <property type="entry name" value="Ferritin-like"/>
    <property type="match status" value="1"/>
</dbReference>
<evidence type="ECO:0000313" key="1">
    <source>
        <dbReference type="EMBL" id="CAJ31127.1"/>
    </source>
</evidence>
<accession>Q3IBS9</accession>
<sequence length="143" mass="16776">MSKAADRKEKMIGVLRHWQGLERQAIDQTTEIMQETDNMLIRQIMEIIRNDSVQHHRVQQFIVDSMTKEALFLSREDMADVFGRLEEHDKLERETIELAKELIAESKDPVHTLLLTYLVRDEEKHDQLLCGLDELKTHLAKLA</sequence>
<protein>
    <recommendedName>
        <fullName evidence="2">Rubrerythrin diiron-binding domain-containing protein</fullName>
    </recommendedName>
</protein>
<proteinExistence type="predicted"/>
<evidence type="ECO:0008006" key="2">
    <source>
        <dbReference type="Google" id="ProtNLM"/>
    </source>
</evidence>
<organism evidence="1">
    <name type="scientific">uncultured sulfate-reducing bacterium</name>
    <dbReference type="NCBI Taxonomy" id="153939"/>
    <lineage>
        <taxon>Bacteria</taxon>
        <taxon>environmental samples</taxon>
    </lineage>
</organism>